<protein>
    <submittedName>
        <fullName evidence="1">Uncharacterized protein</fullName>
    </submittedName>
</protein>
<name>A0A1F8EAN4_9BACT</name>
<dbReference type="AlphaFoldDB" id="A0A1F8EAN4"/>
<gene>
    <name evidence="1" type="ORF">A2817_01315</name>
</gene>
<evidence type="ECO:0000313" key="2">
    <source>
        <dbReference type="Proteomes" id="UP000177594"/>
    </source>
</evidence>
<comment type="caution">
    <text evidence="1">The sequence shown here is derived from an EMBL/GenBank/DDBJ whole genome shotgun (WGS) entry which is preliminary data.</text>
</comment>
<dbReference type="EMBL" id="MGIZ01000045">
    <property type="protein sequence ID" value="OGM97954.1"/>
    <property type="molecule type" value="Genomic_DNA"/>
</dbReference>
<sequence>MVQKKAEKQRNPRKYLEIEISEEIYQTYQKVGKIYGISAENLMGCVISLRLENKAKTGNPKC</sequence>
<proteinExistence type="predicted"/>
<dbReference type="Proteomes" id="UP000177594">
    <property type="component" value="Unassembled WGS sequence"/>
</dbReference>
<reference evidence="1 2" key="1">
    <citation type="journal article" date="2016" name="Nat. Commun.">
        <title>Thousands of microbial genomes shed light on interconnected biogeochemical processes in an aquifer system.</title>
        <authorList>
            <person name="Anantharaman K."/>
            <person name="Brown C.T."/>
            <person name="Hug L.A."/>
            <person name="Sharon I."/>
            <person name="Castelle C.J."/>
            <person name="Probst A.J."/>
            <person name="Thomas B.C."/>
            <person name="Singh A."/>
            <person name="Wilkins M.J."/>
            <person name="Karaoz U."/>
            <person name="Brodie E.L."/>
            <person name="Williams K.H."/>
            <person name="Hubbard S.S."/>
            <person name="Banfield J.F."/>
        </authorList>
    </citation>
    <scope>NUCLEOTIDE SEQUENCE [LARGE SCALE GENOMIC DNA]</scope>
</reference>
<organism evidence="1 2">
    <name type="scientific">Candidatus Yanofskybacteria bacterium RIFCSPHIGHO2_01_FULL_39_8b</name>
    <dbReference type="NCBI Taxonomy" id="1802659"/>
    <lineage>
        <taxon>Bacteria</taxon>
        <taxon>Candidatus Yanofskyibacteriota</taxon>
    </lineage>
</organism>
<evidence type="ECO:0000313" key="1">
    <source>
        <dbReference type="EMBL" id="OGM97954.1"/>
    </source>
</evidence>
<accession>A0A1F8EAN4</accession>